<accession>A0ABR3K1I0</accession>
<gene>
    <name evidence="1" type="ORF">TSPI_02813</name>
</gene>
<evidence type="ECO:0000313" key="2">
    <source>
        <dbReference type="Proteomes" id="UP001558632"/>
    </source>
</evidence>
<dbReference type="EMBL" id="JBEUSY010000559">
    <property type="protein sequence ID" value="KAL1226655.1"/>
    <property type="molecule type" value="Genomic_DNA"/>
</dbReference>
<reference evidence="1 2" key="1">
    <citation type="submission" date="2024-07" db="EMBL/GenBank/DDBJ databases">
        <title>Enhanced genomic and transcriptomic resources for Trichinella pseudospiralis and T. spiralis underpin the discovery of pronounced molecular differences between stages and species.</title>
        <authorList>
            <person name="Pasi K.K."/>
            <person name="La Rosa G."/>
            <person name="Gomez-Morales M.A."/>
            <person name="Tosini F."/>
            <person name="Sumanam S."/>
            <person name="Young N.D."/>
            <person name="Chang B.C."/>
            <person name="Robin G.B."/>
        </authorList>
    </citation>
    <scope>NUCLEOTIDE SEQUENCE [LARGE SCALE GENOMIC DNA]</scope>
    <source>
        <strain evidence="1">ISS534</strain>
    </source>
</reference>
<keyword evidence="2" id="KW-1185">Reference proteome</keyword>
<name>A0ABR3K1I0_TRISP</name>
<protein>
    <submittedName>
        <fullName evidence="1">GTPase Obg</fullName>
    </submittedName>
</protein>
<dbReference type="Proteomes" id="UP001558632">
    <property type="component" value="Unassembled WGS sequence"/>
</dbReference>
<proteinExistence type="predicted"/>
<evidence type="ECO:0000313" key="1">
    <source>
        <dbReference type="EMBL" id="KAL1226655.1"/>
    </source>
</evidence>
<comment type="caution">
    <text evidence="1">The sequence shown here is derived from an EMBL/GenBank/DDBJ whole genome shotgun (WGS) entry which is preliminary data.</text>
</comment>
<organism evidence="1 2">
    <name type="scientific">Trichinella spiralis</name>
    <name type="common">Trichina worm</name>
    <dbReference type="NCBI Taxonomy" id="6334"/>
    <lineage>
        <taxon>Eukaryota</taxon>
        <taxon>Metazoa</taxon>
        <taxon>Ecdysozoa</taxon>
        <taxon>Nematoda</taxon>
        <taxon>Enoplea</taxon>
        <taxon>Dorylaimia</taxon>
        <taxon>Trichinellida</taxon>
        <taxon>Trichinellidae</taxon>
        <taxon>Trichinella</taxon>
    </lineage>
</organism>
<sequence length="74" mass="9003">MIIPYSQLYDMIKIRFQPKIKPELHCNLIIVIDEEDPIHWSSEPDPDRIGYRIRLERLRLPDLYHDLWTILICT</sequence>